<dbReference type="SUPFAM" id="SSF53098">
    <property type="entry name" value="Ribonuclease H-like"/>
    <property type="match status" value="1"/>
</dbReference>
<proteinExistence type="predicted"/>
<evidence type="ECO:0000313" key="2">
    <source>
        <dbReference type="Proteomes" id="UP000243745"/>
    </source>
</evidence>
<sequence>MNKNFSRYSAFLSIFSLFGFTTMLNRAGFYKIKGLCSVEMIKELLISNMVDKSVNHYAKSGIAVNGSNGTSKSSLYRFMSEPSYSWRSLLTQLAANVVSRTSKLTGSDRIKTFCIDDSVIDRNRSSKVQLSAKVYDHCTHTFLKGFTYLSIAWSDGNSTYPVDFAMVSSTKDKNCLPPVDSMDIDARRSIDKRMIESRIPKTELYLVYHRISCYQNQSSGTPCYRYGKAHEQCLLSLQK</sequence>
<gene>
    <name evidence="1" type="ORF">SAMN02910344_02288</name>
</gene>
<reference evidence="1 2" key="1">
    <citation type="submission" date="2016-10" db="EMBL/GenBank/DDBJ databases">
        <authorList>
            <person name="Varghese N."/>
            <person name="Submissions S."/>
        </authorList>
    </citation>
    <scope>NUCLEOTIDE SEQUENCE [LARGE SCALE GENOMIC DNA]</scope>
    <source>
        <strain evidence="1 2">DSM 1361</strain>
    </source>
</reference>
<dbReference type="RefSeq" id="WP_177178590.1">
    <property type="nucleotide sequence ID" value="NZ_FOXF01000078.1"/>
</dbReference>
<dbReference type="EMBL" id="FOXF01000078">
    <property type="protein sequence ID" value="SFP78036.1"/>
    <property type="molecule type" value="Genomic_DNA"/>
</dbReference>
<name>A0A662ZK98_9GAMM</name>
<protein>
    <submittedName>
        <fullName evidence="1">Uncharacterized protein</fullName>
    </submittedName>
</protein>
<organism evidence="1 2">
    <name type="scientific">Ruminobacter amylophilus</name>
    <dbReference type="NCBI Taxonomy" id="867"/>
    <lineage>
        <taxon>Bacteria</taxon>
        <taxon>Pseudomonadati</taxon>
        <taxon>Pseudomonadota</taxon>
        <taxon>Gammaproteobacteria</taxon>
        <taxon>Aeromonadales</taxon>
        <taxon>Succinivibrionaceae</taxon>
        <taxon>Ruminobacter</taxon>
    </lineage>
</organism>
<dbReference type="InterPro" id="IPR012337">
    <property type="entry name" value="RNaseH-like_sf"/>
</dbReference>
<evidence type="ECO:0000313" key="1">
    <source>
        <dbReference type="EMBL" id="SFP78036.1"/>
    </source>
</evidence>
<dbReference type="Proteomes" id="UP000243745">
    <property type="component" value="Unassembled WGS sequence"/>
</dbReference>
<keyword evidence="2" id="KW-1185">Reference proteome</keyword>
<dbReference type="AlphaFoldDB" id="A0A662ZK98"/>
<accession>A0A662ZK98</accession>